<dbReference type="InterPro" id="IPR046249">
    <property type="entry name" value="DUF6282"/>
</dbReference>
<evidence type="ECO:0000313" key="1">
    <source>
        <dbReference type="EMBL" id="MFD2415496.1"/>
    </source>
</evidence>
<comment type="caution">
    <text evidence="1">The sequence shown here is derived from an EMBL/GenBank/DDBJ whole genome shotgun (WGS) entry which is preliminary data.</text>
</comment>
<protein>
    <submittedName>
        <fullName evidence="1">DUF6282 family protein</fullName>
    </submittedName>
</protein>
<name>A0ABW5FN93_9PSEU</name>
<gene>
    <name evidence="1" type="ORF">ACFSXZ_04055</name>
</gene>
<proteinExistence type="predicted"/>
<reference evidence="2" key="1">
    <citation type="journal article" date="2019" name="Int. J. Syst. Evol. Microbiol.">
        <title>The Global Catalogue of Microorganisms (GCM) 10K type strain sequencing project: providing services to taxonomists for standard genome sequencing and annotation.</title>
        <authorList>
            <consortium name="The Broad Institute Genomics Platform"/>
            <consortium name="The Broad Institute Genome Sequencing Center for Infectious Disease"/>
            <person name="Wu L."/>
            <person name="Ma J."/>
        </authorList>
    </citation>
    <scope>NUCLEOTIDE SEQUENCE [LARGE SCALE GENOMIC DNA]</scope>
    <source>
        <strain evidence="2">CGMCC 4.7645</strain>
    </source>
</reference>
<evidence type="ECO:0000313" key="2">
    <source>
        <dbReference type="Proteomes" id="UP001597417"/>
    </source>
</evidence>
<dbReference type="SUPFAM" id="SSF51556">
    <property type="entry name" value="Metallo-dependent hydrolases"/>
    <property type="match status" value="1"/>
</dbReference>
<dbReference type="EMBL" id="JBHUKR010000004">
    <property type="protein sequence ID" value="MFD2415496.1"/>
    <property type="molecule type" value="Genomic_DNA"/>
</dbReference>
<organism evidence="1 2">
    <name type="scientific">Amycolatopsis pigmentata</name>
    <dbReference type="NCBI Taxonomy" id="450801"/>
    <lineage>
        <taxon>Bacteria</taxon>
        <taxon>Bacillati</taxon>
        <taxon>Actinomycetota</taxon>
        <taxon>Actinomycetes</taxon>
        <taxon>Pseudonocardiales</taxon>
        <taxon>Pseudonocardiaceae</taxon>
        <taxon>Amycolatopsis</taxon>
    </lineage>
</organism>
<accession>A0ABW5FN93</accession>
<sequence>MLRSDFLDPELDAARDTPDSQVAELLHGVVDLHQHPGPSPIPRRMTIMEAAEDASLAGFRAIVAKSHHDNTAPMIDVLRTAGLDDFGIEVYGGVALNWYEGNVNPYVVENALYSGARIVWLPTISSAAHLAKDHGPGSVFANPVLRVGPANRVTDDDGKPTGDVREVLELVAQYDAILNFGHLSADEIDAVLPTAVAAGVRRMIVSHPPLLEGATPERTAAWAAQGAKIEHVIGNVRRRGVELLQAYVDATGLSSTFLSSDYGQVHNPLPVTGYQITVRLLLDHGWSEDDVRRFVSGTAGELIDGFA</sequence>
<keyword evidence="2" id="KW-1185">Reference proteome</keyword>
<dbReference type="Pfam" id="PF19799">
    <property type="entry name" value="DUF6282"/>
    <property type="match status" value="1"/>
</dbReference>
<dbReference type="Proteomes" id="UP001597417">
    <property type="component" value="Unassembled WGS sequence"/>
</dbReference>
<dbReference type="RefSeq" id="WP_378261339.1">
    <property type="nucleotide sequence ID" value="NZ_JBHUKR010000004.1"/>
</dbReference>
<dbReference type="InterPro" id="IPR032466">
    <property type="entry name" value="Metal_Hydrolase"/>
</dbReference>